<dbReference type="AlphaFoldDB" id="A0A7C2ZPZ3"/>
<proteinExistence type="predicted"/>
<dbReference type="EMBL" id="DSGT01000015">
    <property type="protein sequence ID" value="HEW53558.1"/>
    <property type="molecule type" value="Genomic_DNA"/>
</dbReference>
<protein>
    <submittedName>
        <fullName evidence="1">Uncharacterized protein</fullName>
    </submittedName>
</protein>
<name>A0A7C2ZPZ3_9CREN</name>
<sequence>MPCPWYQYGLCTSPKLSEPTDAIVSVDRCSSENLYINCAYFEEVIDTSTSRRHVSRKDKPKLYVPIHAIPSHVDSACPACETNTTENGIKVMYCKILDRYLTKHEAYVCSKYWKDCPYRELETL</sequence>
<gene>
    <name evidence="1" type="ORF">ENO77_05335</name>
</gene>
<reference evidence="1" key="1">
    <citation type="journal article" date="2020" name="mSystems">
        <title>Genome- and Community-Level Interaction Insights into Carbon Utilization and Element Cycling Functions of Hydrothermarchaeota in Hydrothermal Sediment.</title>
        <authorList>
            <person name="Zhou Z."/>
            <person name="Liu Y."/>
            <person name="Xu W."/>
            <person name="Pan J."/>
            <person name="Luo Z.H."/>
            <person name="Li M."/>
        </authorList>
    </citation>
    <scope>NUCLEOTIDE SEQUENCE [LARGE SCALE GENOMIC DNA]</scope>
    <source>
        <strain evidence="1">SpSt-16</strain>
    </source>
</reference>
<comment type="caution">
    <text evidence="1">The sequence shown here is derived from an EMBL/GenBank/DDBJ whole genome shotgun (WGS) entry which is preliminary data.</text>
</comment>
<evidence type="ECO:0000313" key="1">
    <source>
        <dbReference type="EMBL" id="HEW53558.1"/>
    </source>
</evidence>
<accession>A0A7C2ZPZ3</accession>
<organism evidence="1">
    <name type="scientific">Ignisphaera aggregans</name>
    <dbReference type="NCBI Taxonomy" id="334771"/>
    <lineage>
        <taxon>Archaea</taxon>
        <taxon>Thermoproteota</taxon>
        <taxon>Thermoprotei</taxon>
        <taxon>Desulfurococcales</taxon>
        <taxon>Desulfurococcaceae</taxon>
        <taxon>Ignisphaera</taxon>
    </lineage>
</organism>